<evidence type="ECO:0008006" key="3">
    <source>
        <dbReference type="Google" id="ProtNLM"/>
    </source>
</evidence>
<gene>
    <name evidence="1" type="ORF">ADA01nite_17610</name>
</gene>
<accession>A0A511V802</accession>
<organism evidence="1 2">
    <name type="scientific">Aneurinibacillus danicus</name>
    <dbReference type="NCBI Taxonomy" id="267746"/>
    <lineage>
        <taxon>Bacteria</taxon>
        <taxon>Bacillati</taxon>
        <taxon>Bacillota</taxon>
        <taxon>Bacilli</taxon>
        <taxon>Bacillales</taxon>
        <taxon>Paenibacillaceae</taxon>
        <taxon>Aneurinibacillus group</taxon>
        <taxon>Aneurinibacillus</taxon>
    </lineage>
</organism>
<evidence type="ECO:0000313" key="2">
    <source>
        <dbReference type="Proteomes" id="UP000321157"/>
    </source>
</evidence>
<evidence type="ECO:0000313" key="1">
    <source>
        <dbReference type="EMBL" id="GEN34301.1"/>
    </source>
</evidence>
<dbReference type="AlphaFoldDB" id="A0A511V802"/>
<keyword evidence="2" id="KW-1185">Reference proteome</keyword>
<sequence length="42" mass="4991">MVIPIELRRNLGIMERDGLEISVNEENRHLVSRFFHVKEIVT</sequence>
<comment type="caution">
    <text evidence="1">The sequence shown here is derived from an EMBL/GenBank/DDBJ whole genome shotgun (WGS) entry which is preliminary data.</text>
</comment>
<dbReference type="Proteomes" id="UP000321157">
    <property type="component" value="Unassembled WGS sequence"/>
</dbReference>
<dbReference type="InterPro" id="IPR037914">
    <property type="entry name" value="SpoVT-AbrB_sf"/>
</dbReference>
<proteinExistence type="predicted"/>
<reference evidence="1 2" key="1">
    <citation type="submission" date="2019-07" db="EMBL/GenBank/DDBJ databases">
        <title>Whole genome shotgun sequence of Aneurinibacillus danicus NBRC 102444.</title>
        <authorList>
            <person name="Hosoyama A."/>
            <person name="Uohara A."/>
            <person name="Ohji S."/>
            <person name="Ichikawa N."/>
        </authorList>
    </citation>
    <scope>NUCLEOTIDE SEQUENCE [LARGE SCALE GENOMIC DNA]</scope>
    <source>
        <strain evidence="1 2">NBRC 102444</strain>
    </source>
</reference>
<dbReference type="SUPFAM" id="SSF89447">
    <property type="entry name" value="AbrB/MazE/MraZ-like"/>
    <property type="match status" value="1"/>
</dbReference>
<dbReference type="EMBL" id="BJXX01000070">
    <property type="protein sequence ID" value="GEN34301.1"/>
    <property type="molecule type" value="Genomic_DNA"/>
</dbReference>
<name>A0A511V802_9BACL</name>
<protein>
    <recommendedName>
        <fullName evidence="3">SpoVT-AbrB domain-containing protein</fullName>
    </recommendedName>
</protein>
<dbReference type="Gene3D" id="2.10.260.10">
    <property type="match status" value="1"/>
</dbReference>